<feature type="domain" description="Peptidase S9 prolyl oligopeptidase catalytic" evidence="1">
    <location>
        <begin position="2"/>
        <end position="107"/>
    </location>
</feature>
<dbReference type="PANTHER" id="PTHR11731">
    <property type="entry name" value="PROTEASE FAMILY S9B,C DIPEPTIDYL-PEPTIDASE IV-RELATED"/>
    <property type="match status" value="1"/>
</dbReference>
<dbReference type="Gene3D" id="3.40.50.1820">
    <property type="entry name" value="alpha/beta hydrolase"/>
    <property type="match status" value="1"/>
</dbReference>
<evidence type="ECO:0000259" key="1">
    <source>
        <dbReference type="Pfam" id="PF00326"/>
    </source>
</evidence>
<name>A0A168C2C3_CORDF</name>
<dbReference type="GO" id="GO:0006508">
    <property type="term" value="P:proteolysis"/>
    <property type="evidence" value="ECO:0007669"/>
    <property type="project" value="InterPro"/>
</dbReference>
<organism evidence="2 3">
    <name type="scientific">Akanthomyces lecanii RCEF 1005</name>
    <dbReference type="NCBI Taxonomy" id="1081108"/>
    <lineage>
        <taxon>Eukaryota</taxon>
        <taxon>Fungi</taxon>
        <taxon>Dikarya</taxon>
        <taxon>Ascomycota</taxon>
        <taxon>Pezizomycotina</taxon>
        <taxon>Sordariomycetes</taxon>
        <taxon>Hypocreomycetidae</taxon>
        <taxon>Hypocreales</taxon>
        <taxon>Cordycipitaceae</taxon>
        <taxon>Akanthomyces</taxon>
        <taxon>Cordyceps confragosa</taxon>
    </lineage>
</organism>
<dbReference type="InterPro" id="IPR001375">
    <property type="entry name" value="Peptidase_S9_cat"/>
</dbReference>
<sequence length="109" mass="11764">MNLERVGIQGSSSGGHSAASAVLHHGDFYKAAVAHAACHDPRLGTARWEEMYMGWPVDASYAENANGTHARKLTGPLMLCTGEMDDVVDPASTMQFADALIKADRDFVW</sequence>
<dbReference type="PANTHER" id="PTHR11731:SF118">
    <property type="entry name" value="BLR1971 PROTEIN"/>
    <property type="match status" value="1"/>
</dbReference>
<dbReference type="SUPFAM" id="SSF53474">
    <property type="entry name" value="alpha/beta-Hydrolases"/>
    <property type="match status" value="1"/>
</dbReference>
<proteinExistence type="predicted"/>
<dbReference type="InterPro" id="IPR050278">
    <property type="entry name" value="Serine_Prot_S9B/DPPIV"/>
</dbReference>
<comment type="caution">
    <text evidence="2">The sequence shown here is derived from an EMBL/GenBank/DDBJ whole genome shotgun (WGS) entry which is preliminary data.</text>
</comment>
<dbReference type="InterPro" id="IPR029058">
    <property type="entry name" value="AB_hydrolase_fold"/>
</dbReference>
<protein>
    <submittedName>
        <fullName evidence="2">Peptidase S9B dipeptidylpeptidase IV domain-containing protein</fullName>
    </submittedName>
</protein>
<evidence type="ECO:0000313" key="3">
    <source>
        <dbReference type="Proteomes" id="UP000076881"/>
    </source>
</evidence>
<accession>A0A168C2C3</accession>
<evidence type="ECO:0000313" key="2">
    <source>
        <dbReference type="EMBL" id="OAA70850.1"/>
    </source>
</evidence>
<dbReference type="GO" id="GO:0008236">
    <property type="term" value="F:serine-type peptidase activity"/>
    <property type="evidence" value="ECO:0007669"/>
    <property type="project" value="InterPro"/>
</dbReference>
<keyword evidence="3" id="KW-1185">Reference proteome</keyword>
<gene>
    <name evidence="2" type="ORF">LEL_09441</name>
</gene>
<dbReference type="EMBL" id="AZHF01000009">
    <property type="protein sequence ID" value="OAA70850.1"/>
    <property type="molecule type" value="Genomic_DNA"/>
</dbReference>
<dbReference type="AlphaFoldDB" id="A0A168C2C3"/>
<dbReference type="Proteomes" id="UP000076881">
    <property type="component" value="Unassembled WGS sequence"/>
</dbReference>
<dbReference type="Pfam" id="PF00326">
    <property type="entry name" value="Peptidase_S9"/>
    <property type="match status" value="1"/>
</dbReference>
<reference evidence="2 3" key="1">
    <citation type="journal article" date="2016" name="Genome Biol. Evol.">
        <title>Divergent and convergent evolution of fungal pathogenicity.</title>
        <authorList>
            <person name="Shang Y."/>
            <person name="Xiao G."/>
            <person name="Zheng P."/>
            <person name="Cen K."/>
            <person name="Zhan S."/>
            <person name="Wang C."/>
        </authorList>
    </citation>
    <scope>NUCLEOTIDE SEQUENCE [LARGE SCALE GENOMIC DNA]</scope>
    <source>
        <strain evidence="2 3">RCEF 1005</strain>
    </source>
</reference>
<dbReference type="OrthoDB" id="413400at2759"/>